<dbReference type="Proteomes" id="UP000244889">
    <property type="component" value="Unassembled WGS sequence"/>
</dbReference>
<dbReference type="RefSeq" id="WP_108840470.1">
    <property type="nucleotide sequence ID" value="NZ_OOHR01000025.1"/>
</dbReference>
<dbReference type="InterPro" id="IPR036709">
    <property type="entry name" value="Autotransporte_beta_dom_sf"/>
</dbReference>
<dbReference type="EMBL" id="OOHR01000025">
    <property type="protein sequence ID" value="SPM46554.1"/>
    <property type="molecule type" value="Genomic_DNA"/>
</dbReference>
<evidence type="ECO:0000256" key="1">
    <source>
        <dbReference type="ARBA" id="ARBA00004442"/>
    </source>
</evidence>
<dbReference type="Gene3D" id="2.40.128.130">
    <property type="entry name" value="Autotransporter beta-domain"/>
    <property type="match status" value="1"/>
</dbReference>
<keyword evidence="3" id="KW-0812">Transmembrane</keyword>
<accession>A0A2R8F5T2</accession>
<gene>
    <name evidence="7" type="ORF">FPW1038_00951</name>
</gene>
<evidence type="ECO:0000313" key="7">
    <source>
        <dbReference type="EMBL" id="SPM46554.1"/>
    </source>
</evidence>
<dbReference type="SMART" id="SM00869">
    <property type="entry name" value="Autotransporter"/>
    <property type="match status" value="1"/>
</dbReference>
<sequence>MIKNTKQETFVKISLILSTLFFASMTQRALGMNLLLDKETQQSYQVAKLNYKRLALTSEISCLESQRDQCIYHQGPTNQAIQILNMMRQGLLEVRQRQLLQNVPSVQEMEHFKENLPIQPVQSNDDQTTQNCIISLKKKSVDLVQYENMARHVCRAVDLICPPQLLNMARGYHNLYNAAQGFHNVKQHMRNLEYVIDNLQLELTRTIQVIDGAGLTVDEINELIGGINNTIIQQAKLNLQVLIDNVHDVGVIFSEEGIEEVSQYFNLVLQELHGQMEQLNQQIAILNQKITNADQKVEAINLQLDSLDGADTTIPKTPSQTAISFTNQQKALQQAVQNHDTAVTNAIIVNTHNIVSTATSGISDIANKGNGLHNNNIISSGSNICSSNNGWNVQGNIFTSKISKEENKELKKHDAGINGAFITVNKYVNENTIIGATGLYSNLNIQYDESIKHILNKTDCKTFSLSLNARYYPQHNVFTQGIIGFIMYDGKTEYVANQPSSEINGKGYYGDFMLGGHLNPAKHNLKLTLSPIVGIRYNKVNNSSHKLFDGTNVSDADHHILEGRVGATIKYVIDNKNISIIPEVYAFIHSNLYTNSSDIKLEYTPSSDSGIVDIKAAKIHTLFGQLGGTVTIYRGQIGFGASYSAYFAEKYIAHVGSLNIKANF</sequence>
<protein>
    <submittedName>
        <fullName evidence="7">Membrane protein</fullName>
    </submittedName>
</protein>
<dbReference type="GO" id="GO:0009279">
    <property type="term" value="C:cell outer membrane"/>
    <property type="evidence" value="ECO:0007669"/>
    <property type="project" value="UniProtKB-SubCell"/>
</dbReference>
<evidence type="ECO:0000256" key="2">
    <source>
        <dbReference type="ARBA" id="ARBA00022452"/>
    </source>
</evidence>
<evidence type="ECO:0000256" key="5">
    <source>
        <dbReference type="SAM" id="Coils"/>
    </source>
</evidence>
<keyword evidence="2" id="KW-0472">Membrane</keyword>
<dbReference type="Pfam" id="PF03797">
    <property type="entry name" value="Autotransporter"/>
    <property type="match status" value="1"/>
</dbReference>
<evidence type="ECO:0000313" key="8">
    <source>
        <dbReference type="Proteomes" id="UP000244889"/>
    </source>
</evidence>
<organism evidence="7 8">
    <name type="scientific">Orientia tsutsugamushi</name>
    <name type="common">Rickettsia tsutsugamushi</name>
    <dbReference type="NCBI Taxonomy" id="784"/>
    <lineage>
        <taxon>Bacteria</taxon>
        <taxon>Pseudomonadati</taxon>
        <taxon>Pseudomonadota</taxon>
        <taxon>Alphaproteobacteria</taxon>
        <taxon>Rickettsiales</taxon>
        <taxon>Rickettsiaceae</taxon>
        <taxon>Rickettsieae</taxon>
        <taxon>Orientia</taxon>
    </lineage>
</organism>
<feature type="domain" description="Autotransporter" evidence="6">
    <location>
        <begin position="386"/>
        <end position="664"/>
    </location>
</feature>
<keyword evidence="4" id="KW-0998">Cell outer membrane</keyword>
<dbReference type="AlphaFoldDB" id="A0A2R8F5T2"/>
<feature type="coiled-coil region" evidence="5">
    <location>
        <begin position="269"/>
        <end position="303"/>
    </location>
</feature>
<reference evidence="8" key="1">
    <citation type="submission" date="2018-03" db="EMBL/GenBank/DDBJ databases">
        <authorList>
            <person name="Batty M. E."/>
            <person name="Batty M E."/>
        </authorList>
    </citation>
    <scope>NUCLEOTIDE SEQUENCE [LARGE SCALE GENOMIC DNA]</scope>
</reference>
<dbReference type="PROSITE" id="PS51208">
    <property type="entry name" value="AUTOTRANSPORTER"/>
    <property type="match status" value="1"/>
</dbReference>
<dbReference type="InterPro" id="IPR006315">
    <property type="entry name" value="OM_autotransptr_brl_dom"/>
</dbReference>
<evidence type="ECO:0000256" key="4">
    <source>
        <dbReference type="ARBA" id="ARBA00023237"/>
    </source>
</evidence>
<keyword evidence="2" id="KW-1134">Transmembrane beta strand</keyword>
<keyword evidence="5" id="KW-0175">Coiled coil</keyword>
<proteinExistence type="predicted"/>
<dbReference type="NCBIfam" id="TIGR01414">
    <property type="entry name" value="autotrans_barl"/>
    <property type="match status" value="1"/>
</dbReference>
<evidence type="ECO:0000256" key="3">
    <source>
        <dbReference type="ARBA" id="ARBA00022692"/>
    </source>
</evidence>
<comment type="subcellular location">
    <subcellularLocation>
        <location evidence="1">Cell outer membrane</location>
    </subcellularLocation>
</comment>
<name>A0A2R8F5T2_ORITS</name>
<dbReference type="SUPFAM" id="SSF103515">
    <property type="entry name" value="Autotransporter"/>
    <property type="match status" value="1"/>
</dbReference>
<evidence type="ECO:0000259" key="6">
    <source>
        <dbReference type="PROSITE" id="PS51208"/>
    </source>
</evidence>
<dbReference type="InterPro" id="IPR005546">
    <property type="entry name" value="Autotransporte_beta"/>
</dbReference>